<evidence type="ECO:0000313" key="10">
    <source>
        <dbReference type="Proteomes" id="UP000020766"/>
    </source>
</evidence>
<reference evidence="9 10" key="1">
    <citation type="submission" date="2014-01" db="EMBL/GenBank/DDBJ databases">
        <title>Interspecies Systems Biology Uncovers Metabolites Affecting C. elegans Gene Expression and Life History Traits.</title>
        <authorList>
            <person name="Watson E."/>
            <person name="Macneil L.T."/>
            <person name="Ritter A.D."/>
            <person name="Yilmaz L.S."/>
            <person name="Rosebrock A.P."/>
            <person name="Caudy A.A."/>
            <person name="Walhout A.J."/>
        </authorList>
    </citation>
    <scope>NUCLEOTIDE SEQUENCE [LARGE SCALE GENOMIC DNA]</scope>
    <source>
        <strain evidence="9 10">DA1877</strain>
    </source>
</reference>
<dbReference type="PANTHER" id="PTHR36838">
    <property type="entry name" value="AUXIN EFFLUX CARRIER FAMILY PROTEIN"/>
    <property type="match status" value="1"/>
</dbReference>
<feature type="transmembrane region" description="Helical" evidence="8">
    <location>
        <begin position="233"/>
        <end position="253"/>
    </location>
</feature>
<dbReference type="GO" id="GO:0055085">
    <property type="term" value="P:transmembrane transport"/>
    <property type="evidence" value="ECO:0007669"/>
    <property type="project" value="InterPro"/>
</dbReference>
<protein>
    <submittedName>
        <fullName evidence="9">Transporter</fullName>
    </submittedName>
</protein>
<keyword evidence="5 8" id="KW-0812">Transmembrane</keyword>
<feature type="transmembrane region" description="Helical" evidence="8">
    <location>
        <begin position="120"/>
        <end position="144"/>
    </location>
</feature>
<comment type="subcellular location">
    <subcellularLocation>
        <location evidence="1">Cell membrane</location>
        <topology evidence="1">Multi-pass membrane protein</topology>
    </subcellularLocation>
</comment>
<evidence type="ECO:0000256" key="6">
    <source>
        <dbReference type="ARBA" id="ARBA00022989"/>
    </source>
</evidence>
<dbReference type="RefSeq" id="WP_043378115.1">
    <property type="nucleotide sequence ID" value="NZ_JBOK01000001.1"/>
</dbReference>
<feature type="transmembrane region" description="Helical" evidence="8">
    <location>
        <begin position="35"/>
        <end position="54"/>
    </location>
</feature>
<dbReference type="EMBL" id="JBOK01000001">
    <property type="protein sequence ID" value="EXU81713.1"/>
    <property type="molecule type" value="Genomic_DNA"/>
</dbReference>
<feature type="transmembrane region" description="Helical" evidence="8">
    <location>
        <begin position="66"/>
        <end position="87"/>
    </location>
</feature>
<gene>
    <name evidence="9" type="ORF">AX13_00200</name>
</gene>
<dbReference type="PANTHER" id="PTHR36838:SF3">
    <property type="entry name" value="TRANSPORTER AUXIN EFFLUX CARRIER EC FAMILY"/>
    <property type="match status" value="1"/>
</dbReference>
<dbReference type="GO" id="GO:0005886">
    <property type="term" value="C:plasma membrane"/>
    <property type="evidence" value="ECO:0007669"/>
    <property type="project" value="UniProtKB-SubCell"/>
</dbReference>
<proteinExistence type="inferred from homology"/>
<comment type="caution">
    <text evidence="9">The sequence shown here is derived from an EMBL/GenBank/DDBJ whole genome shotgun (WGS) entry which is preliminary data.</text>
</comment>
<evidence type="ECO:0000256" key="1">
    <source>
        <dbReference type="ARBA" id="ARBA00004651"/>
    </source>
</evidence>
<dbReference type="InterPro" id="IPR038770">
    <property type="entry name" value="Na+/solute_symporter_sf"/>
</dbReference>
<feature type="transmembrane region" description="Helical" evidence="8">
    <location>
        <begin position="199"/>
        <end position="221"/>
    </location>
</feature>
<accession>A0A014NQG6</accession>
<dbReference type="STRING" id="225991.MA05_10330"/>
<name>A0A014NQG6_9BURK</name>
<keyword evidence="10" id="KW-1185">Reference proteome</keyword>
<keyword evidence="3" id="KW-0813">Transport</keyword>
<evidence type="ECO:0000256" key="2">
    <source>
        <dbReference type="ARBA" id="ARBA00010145"/>
    </source>
</evidence>
<keyword evidence="7 8" id="KW-0472">Membrane</keyword>
<dbReference type="Proteomes" id="UP000020766">
    <property type="component" value="Unassembled WGS sequence"/>
</dbReference>
<feature type="transmembrane region" description="Helical" evidence="8">
    <location>
        <begin position="6"/>
        <end position="23"/>
    </location>
</feature>
<feature type="transmembrane region" description="Helical" evidence="8">
    <location>
        <begin position="94"/>
        <end position="114"/>
    </location>
</feature>
<feature type="transmembrane region" description="Helical" evidence="8">
    <location>
        <begin position="290"/>
        <end position="310"/>
    </location>
</feature>
<evidence type="ECO:0000256" key="3">
    <source>
        <dbReference type="ARBA" id="ARBA00022448"/>
    </source>
</evidence>
<feature type="transmembrane region" description="Helical" evidence="8">
    <location>
        <begin position="165"/>
        <end position="187"/>
    </location>
</feature>
<evidence type="ECO:0000256" key="8">
    <source>
        <dbReference type="SAM" id="Phobius"/>
    </source>
</evidence>
<dbReference type="PATRIC" id="fig|1457173.3.peg.36"/>
<comment type="similarity">
    <text evidence="2">Belongs to the auxin efflux carrier (TC 2.A.69) family.</text>
</comment>
<organism evidence="9 10">
    <name type="scientific">Comamonas aquatica DA1877</name>
    <dbReference type="NCBI Taxonomy" id="1457173"/>
    <lineage>
        <taxon>Bacteria</taxon>
        <taxon>Pseudomonadati</taxon>
        <taxon>Pseudomonadota</taxon>
        <taxon>Betaproteobacteria</taxon>
        <taxon>Burkholderiales</taxon>
        <taxon>Comamonadaceae</taxon>
        <taxon>Comamonas</taxon>
    </lineage>
</organism>
<dbReference type="Pfam" id="PF03547">
    <property type="entry name" value="Mem_trans"/>
    <property type="match status" value="1"/>
</dbReference>
<evidence type="ECO:0000256" key="5">
    <source>
        <dbReference type="ARBA" id="ARBA00022692"/>
    </source>
</evidence>
<evidence type="ECO:0000313" key="9">
    <source>
        <dbReference type="EMBL" id="EXU81713.1"/>
    </source>
</evidence>
<dbReference type="InterPro" id="IPR004776">
    <property type="entry name" value="Mem_transp_PIN-like"/>
</dbReference>
<dbReference type="AlphaFoldDB" id="A0A014NQG6"/>
<keyword evidence="6 8" id="KW-1133">Transmembrane helix</keyword>
<evidence type="ECO:0000256" key="7">
    <source>
        <dbReference type="ARBA" id="ARBA00023136"/>
    </source>
</evidence>
<feature type="transmembrane region" description="Helical" evidence="8">
    <location>
        <begin position="259"/>
        <end position="278"/>
    </location>
</feature>
<dbReference type="Gene3D" id="1.20.1530.20">
    <property type="match status" value="1"/>
</dbReference>
<evidence type="ECO:0000256" key="4">
    <source>
        <dbReference type="ARBA" id="ARBA00022475"/>
    </source>
</evidence>
<keyword evidence="4" id="KW-1003">Cell membrane</keyword>
<sequence length="314" mass="33195">MDTPALTALLPVVLLIVLGFIAAKVDWVRPAAVKDLTNLVFYILTPALLFRTMASVKLGELDFSPILVYFLAVGLVFVGTMLVFGFNTLAAARALAHTFSNNVMIGIPLVGLVYGQEGLVTLLTLISVHALVLLGSGTVVFELAQARQFSSEGRPQGLARTLGQAIKNSVIHPIPLPIIAGLLYAQTGWGIPGVVDKPLQLLGSALGPMALLLVGITLAYSKLGSMIRPAMRIAVVKTVVHPILFLGVAWLLGLRGIPMAAMALAAGLPVGANVYIFSQRYGVAQEEVTACIALSTGLSLFTLPVVLLVLERLR</sequence>